<evidence type="ECO:0000256" key="1">
    <source>
        <dbReference type="SAM" id="MobiDB-lite"/>
    </source>
</evidence>
<dbReference type="EMBL" id="JABFUD020000015">
    <property type="protein sequence ID" value="KAI5069216.1"/>
    <property type="molecule type" value="Genomic_DNA"/>
</dbReference>
<proteinExistence type="predicted"/>
<organism evidence="2 3">
    <name type="scientific">Adiantum capillus-veneris</name>
    <name type="common">Maidenhair fern</name>
    <dbReference type="NCBI Taxonomy" id="13818"/>
    <lineage>
        <taxon>Eukaryota</taxon>
        <taxon>Viridiplantae</taxon>
        <taxon>Streptophyta</taxon>
        <taxon>Embryophyta</taxon>
        <taxon>Tracheophyta</taxon>
        <taxon>Polypodiopsida</taxon>
        <taxon>Polypodiidae</taxon>
        <taxon>Polypodiales</taxon>
        <taxon>Pteridineae</taxon>
        <taxon>Pteridaceae</taxon>
        <taxon>Vittarioideae</taxon>
        <taxon>Adiantum</taxon>
    </lineage>
</organism>
<evidence type="ECO:0000313" key="2">
    <source>
        <dbReference type="EMBL" id="KAI5069216.1"/>
    </source>
</evidence>
<accession>A0A9D4UJV1</accession>
<sequence length="136" mass="15640">MIEAQKGCWRVPSLCYATRPLSSEKESLLKSIGRLELLEVVPEPGMRPEMSEEMGVSVKPLDPDQSIKESLEVPAAEVLTVCDAREELGEEPPSLSNLREKTQKTMLLMEIFWDMVVNYQLEHMAKWRRWRPPTIN</sequence>
<dbReference type="AlphaFoldDB" id="A0A9D4UJV1"/>
<evidence type="ECO:0000313" key="3">
    <source>
        <dbReference type="Proteomes" id="UP000886520"/>
    </source>
</evidence>
<keyword evidence="3" id="KW-1185">Reference proteome</keyword>
<gene>
    <name evidence="2" type="ORF">GOP47_0015517</name>
</gene>
<name>A0A9D4UJV1_ADICA</name>
<dbReference type="Proteomes" id="UP000886520">
    <property type="component" value="Chromosome 15"/>
</dbReference>
<comment type="caution">
    <text evidence="2">The sequence shown here is derived from an EMBL/GenBank/DDBJ whole genome shotgun (WGS) entry which is preliminary data.</text>
</comment>
<reference evidence="2" key="1">
    <citation type="submission" date="2021-01" db="EMBL/GenBank/DDBJ databases">
        <title>Adiantum capillus-veneris genome.</title>
        <authorList>
            <person name="Fang Y."/>
            <person name="Liao Q."/>
        </authorList>
    </citation>
    <scope>NUCLEOTIDE SEQUENCE</scope>
    <source>
        <strain evidence="2">H3</strain>
        <tissue evidence="2">Leaf</tissue>
    </source>
</reference>
<protein>
    <submittedName>
        <fullName evidence="2">Uncharacterized protein</fullName>
    </submittedName>
</protein>
<feature type="region of interest" description="Disordered" evidence="1">
    <location>
        <begin position="43"/>
        <end position="62"/>
    </location>
</feature>